<evidence type="ECO:0008006" key="3">
    <source>
        <dbReference type="Google" id="ProtNLM"/>
    </source>
</evidence>
<evidence type="ECO:0000313" key="1">
    <source>
        <dbReference type="EMBL" id="MFD0993926.1"/>
    </source>
</evidence>
<accession>A0ABW3JUV2</accession>
<comment type="caution">
    <text evidence="1">The sequence shown here is derived from an EMBL/GenBank/DDBJ whole genome shotgun (WGS) entry which is preliminary data.</text>
</comment>
<protein>
    <recommendedName>
        <fullName evidence="3">Lipoprotein</fullName>
    </recommendedName>
</protein>
<evidence type="ECO:0000313" key="2">
    <source>
        <dbReference type="Proteomes" id="UP001597062"/>
    </source>
</evidence>
<name>A0ABW3JUV2_9FLAO</name>
<dbReference type="PROSITE" id="PS51257">
    <property type="entry name" value="PROKAR_LIPOPROTEIN"/>
    <property type="match status" value="1"/>
</dbReference>
<organism evidence="1 2">
    <name type="scientific">Tenacibaculum geojense</name>
    <dbReference type="NCBI Taxonomy" id="915352"/>
    <lineage>
        <taxon>Bacteria</taxon>
        <taxon>Pseudomonadati</taxon>
        <taxon>Bacteroidota</taxon>
        <taxon>Flavobacteriia</taxon>
        <taxon>Flavobacteriales</taxon>
        <taxon>Flavobacteriaceae</taxon>
        <taxon>Tenacibaculum</taxon>
    </lineage>
</organism>
<dbReference type="Proteomes" id="UP001597062">
    <property type="component" value="Unassembled WGS sequence"/>
</dbReference>
<dbReference type="RefSeq" id="WP_386108675.1">
    <property type="nucleotide sequence ID" value="NZ_JBHTJR010000051.1"/>
</dbReference>
<keyword evidence="2" id="KW-1185">Reference proteome</keyword>
<proteinExistence type="predicted"/>
<reference evidence="2" key="1">
    <citation type="journal article" date="2019" name="Int. J. Syst. Evol. Microbiol.">
        <title>The Global Catalogue of Microorganisms (GCM) 10K type strain sequencing project: providing services to taxonomists for standard genome sequencing and annotation.</title>
        <authorList>
            <consortium name="The Broad Institute Genomics Platform"/>
            <consortium name="The Broad Institute Genome Sequencing Center for Infectious Disease"/>
            <person name="Wu L."/>
            <person name="Ma J."/>
        </authorList>
    </citation>
    <scope>NUCLEOTIDE SEQUENCE [LARGE SCALE GENOMIC DNA]</scope>
    <source>
        <strain evidence="2">CCUG 60527</strain>
    </source>
</reference>
<gene>
    <name evidence="1" type="ORF">ACFQ1U_11985</name>
</gene>
<sequence>MKKIIYSILMLSLVFTACDPLEDVYNEVGAVDDTIVGDATITLTNDDYDLLDLGRYYFDSEDEAKETLPSFISELYPVWGAGSSVVVNYNLNNEVSVSSYTVTDADYSDLGFTYFDSEGDFESFFSFKYPNVTDKGSVVYLTYNAVPEIVNYELTDADYELVGNGRFDNFDIRSGAAEESIEVRREKIQTILLNNFPDNLPGIIYEVTYATYDGSVGQDTMQVVLTDNSPTNVADYTLVNADYELVGNGRYYNFDIRPGRAEESIEVRREKIETILLNNFPTSVDGDFFLVTYAIYDGAAGTREMLLRFDGTNWNIFTALTYEFYTFVPVETTSTFVYTSEWSAPYEVTDEDYAQMGQRFNNFDGRSEEARAEALRLLEVFLGQKYPFASVDQFLALEYKSFTGSGNDIVIANFVFDGNSWSAVPLIIETSLQFGFEDGQWVPDNTIKYTLTDADYELVGNGRFGNFDIRPGRSEETVESRRVKINTILLNNFPELGEGQKFIVSYNVWMPGDGVLEMKLINNGTEYILNE</sequence>
<dbReference type="EMBL" id="JBHTJR010000051">
    <property type="protein sequence ID" value="MFD0993926.1"/>
    <property type="molecule type" value="Genomic_DNA"/>
</dbReference>